<dbReference type="SMART" id="SM00320">
    <property type="entry name" value="WD40"/>
    <property type="match status" value="4"/>
</dbReference>
<dbReference type="GO" id="GO:0032040">
    <property type="term" value="C:small-subunit processome"/>
    <property type="evidence" value="ECO:0007669"/>
    <property type="project" value="TreeGrafter"/>
</dbReference>
<keyword evidence="2" id="KW-0698">rRNA processing</keyword>
<evidence type="ECO:0008006" key="10">
    <source>
        <dbReference type="Google" id="ProtNLM"/>
    </source>
</evidence>
<sequence length="558" mass="61137">MSDLFALLSTTEHAPHDAISDAGDSDDDGLFFTDTAGEALPTYSDDDADGSGDDASAPASARPPAAKRAKWHDNDDDETEVDLTSVNRLRKLRKDEDETTVSGAELQRRMADHFSKTAGQTPTWALAPSVKRELVKERLERKRKRKADQAVAALLSEGSRKKASKVKDVLAPTAALFNDDPMDEDDDDDEGLLEMLDEDEAAGLMASTASLVHTSRTQLPKESLSVARLPNLQYTHASVTSVVRFHPTANVLLTAGLDKTVRLSQVNGRDNPVLARVYLEDLPIHNAVIHPSGTHAILTGRRKYAYEYQLETGAITKLPPMAHMSDAVLPSLEQVAQSQSGKYLSYIGANGNVALVDGHTKKWVANVKMNGTVKAAAWMGDNVLTTIGGDGVVYVWDVGMRKCITKWADDGGFKNAALAVARDGQYLATGAYSGIVNVYQPTHSDLDWQWQQKEAPSRSTLPLESMRHIKAVSNLTTPICQVGFNHDAQILAMSSRSKKDQFKLVHLPTCQVFANWPTQHTPLSYVESFDFSPHSAMVAIGNDKGRVLLYKLKHYPRY</sequence>
<evidence type="ECO:0000256" key="7">
    <source>
        <dbReference type="SAM" id="MobiDB-lite"/>
    </source>
</evidence>
<dbReference type="GO" id="GO:0034388">
    <property type="term" value="C:Pwp2p-containing subcomplex of 90S preribosome"/>
    <property type="evidence" value="ECO:0007669"/>
    <property type="project" value="TreeGrafter"/>
</dbReference>
<comment type="similarity">
    <text evidence="6">Belongs to the WD repeat UTP18 family.</text>
</comment>
<evidence type="ECO:0000313" key="8">
    <source>
        <dbReference type="EMBL" id="KNE64821.1"/>
    </source>
</evidence>
<dbReference type="InterPro" id="IPR015943">
    <property type="entry name" value="WD40/YVTN_repeat-like_dom_sf"/>
</dbReference>
<feature type="region of interest" description="Disordered" evidence="7">
    <location>
        <begin position="13"/>
        <end position="82"/>
    </location>
</feature>
<dbReference type="InterPro" id="IPR001680">
    <property type="entry name" value="WD40_rpt"/>
</dbReference>
<dbReference type="Proteomes" id="UP000054350">
    <property type="component" value="Unassembled WGS sequence"/>
</dbReference>
<dbReference type="AlphaFoldDB" id="A0A0L0SQN2"/>
<evidence type="ECO:0000313" key="9">
    <source>
        <dbReference type="Proteomes" id="UP000054350"/>
    </source>
</evidence>
<name>A0A0L0SQN2_ALLM3</name>
<dbReference type="eggNOG" id="KOG2055">
    <property type="taxonomic scope" value="Eukaryota"/>
</dbReference>
<gene>
    <name evidence="8" type="ORF">AMAG_10156</name>
</gene>
<accession>A0A0L0SQN2</accession>
<organism evidence="8 9">
    <name type="scientific">Allomyces macrogynus (strain ATCC 38327)</name>
    <name type="common">Allomyces javanicus var. macrogynus</name>
    <dbReference type="NCBI Taxonomy" id="578462"/>
    <lineage>
        <taxon>Eukaryota</taxon>
        <taxon>Fungi</taxon>
        <taxon>Fungi incertae sedis</taxon>
        <taxon>Blastocladiomycota</taxon>
        <taxon>Blastocladiomycetes</taxon>
        <taxon>Blastocladiales</taxon>
        <taxon>Blastocladiaceae</taxon>
        <taxon>Allomyces</taxon>
    </lineage>
</organism>
<evidence type="ECO:0000256" key="5">
    <source>
        <dbReference type="ARBA" id="ARBA00023242"/>
    </source>
</evidence>
<keyword evidence="9" id="KW-1185">Reference proteome</keyword>
<dbReference type="PANTHER" id="PTHR18359">
    <property type="entry name" value="WD-REPEAT PROTEIN-RELATED"/>
    <property type="match status" value="1"/>
</dbReference>
<evidence type="ECO:0000256" key="6">
    <source>
        <dbReference type="ARBA" id="ARBA00025767"/>
    </source>
</evidence>
<reference evidence="9" key="2">
    <citation type="submission" date="2009-11" db="EMBL/GenBank/DDBJ databases">
        <title>The Genome Sequence of Allomyces macrogynus strain ATCC 38327.</title>
        <authorList>
            <consortium name="The Broad Institute Genome Sequencing Platform"/>
            <person name="Russ C."/>
            <person name="Cuomo C."/>
            <person name="Shea T."/>
            <person name="Young S.K."/>
            <person name="Zeng Q."/>
            <person name="Koehrsen M."/>
            <person name="Haas B."/>
            <person name="Borodovsky M."/>
            <person name="Guigo R."/>
            <person name="Alvarado L."/>
            <person name="Berlin A."/>
            <person name="Borenstein D."/>
            <person name="Chen Z."/>
            <person name="Engels R."/>
            <person name="Freedman E."/>
            <person name="Gellesch M."/>
            <person name="Goldberg J."/>
            <person name="Griggs A."/>
            <person name="Gujja S."/>
            <person name="Heiman D."/>
            <person name="Hepburn T."/>
            <person name="Howarth C."/>
            <person name="Jen D."/>
            <person name="Larson L."/>
            <person name="Lewis B."/>
            <person name="Mehta T."/>
            <person name="Park D."/>
            <person name="Pearson M."/>
            <person name="Roberts A."/>
            <person name="Saif S."/>
            <person name="Shenoy N."/>
            <person name="Sisk P."/>
            <person name="Stolte C."/>
            <person name="Sykes S."/>
            <person name="Walk T."/>
            <person name="White J."/>
            <person name="Yandava C."/>
            <person name="Burger G."/>
            <person name="Gray M.W."/>
            <person name="Holland P.W.H."/>
            <person name="King N."/>
            <person name="Lang F.B.F."/>
            <person name="Roger A.J."/>
            <person name="Ruiz-Trillo I."/>
            <person name="Lander E."/>
            <person name="Nusbaum C."/>
        </authorList>
    </citation>
    <scope>NUCLEOTIDE SEQUENCE [LARGE SCALE GENOMIC DNA]</scope>
    <source>
        <strain evidence="9">ATCC 38327</strain>
    </source>
</reference>
<comment type="subcellular location">
    <subcellularLocation>
        <location evidence="1">Nucleus</location>
        <location evidence="1">Nucleolus</location>
    </subcellularLocation>
</comment>
<dbReference type="InterPro" id="IPR045161">
    <property type="entry name" value="Utp18"/>
</dbReference>
<dbReference type="Pfam" id="PF00400">
    <property type="entry name" value="WD40"/>
    <property type="match status" value="1"/>
</dbReference>
<reference evidence="8 9" key="1">
    <citation type="submission" date="2009-11" db="EMBL/GenBank/DDBJ databases">
        <title>Annotation of Allomyces macrogynus ATCC 38327.</title>
        <authorList>
            <consortium name="The Broad Institute Genome Sequencing Platform"/>
            <person name="Russ C."/>
            <person name="Cuomo C."/>
            <person name="Burger G."/>
            <person name="Gray M.W."/>
            <person name="Holland P.W.H."/>
            <person name="King N."/>
            <person name="Lang F.B.F."/>
            <person name="Roger A.J."/>
            <person name="Ruiz-Trillo I."/>
            <person name="Young S.K."/>
            <person name="Zeng Q."/>
            <person name="Gargeya S."/>
            <person name="Fitzgerald M."/>
            <person name="Haas B."/>
            <person name="Abouelleil A."/>
            <person name="Alvarado L."/>
            <person name="Arachchi H.M."/>
            <person name="Berlin A."/>
            <person name="Chapman S.B."/>
            <person name="Gearin G."/>
            <person name="Goldberg J."/>
            <person name="Griggs A."/>
            <person name="Gujja S."/>
            <person name="Hansen M."/>
            <person name="Heiman D."/>
            <person name="Howarth C."/>
            <person name="Larimer J."/>
            <person name="Lui A."/>
            <person name="MacDonald P.J.P."/>
            <person name="McCowen C."/>
            <person name="Montmayeur A."/>
            <person name="Murphy C."/>
            <person name="Neiman D."/>
            <person name="Pearson M."/>
            <person name="Priest M."/>
            <person name="Roberts A."/>
            <person name="Saif S."/>
            <person name="Shea T."/>
            <person name="Sisk P."/>
            <person name="Stolte C."/>
            <person name="Sykes S."/>
            <person name="Wortman J."/>
            <person name="Nusbaum C."/>
            <person name="Birren B."/>
        </authorList>
    </citation>
    <scope>NUCLEOTIDE SEQUENCE [LARGE SCALE GENOMIC DNA]</scope>
    <source>
        <strain evidence="8 9">ATCC 38327</strain>
    </source>
</reference>
<evidence type="ECO:0000256" key="4">
    <source>
        <dbReference type="ARBA" id="ARBA00022737"/>
    </source>
</evidence>
<evidence type="ECO:0000256" key="1">
    <source>
        <dbReference type="ARBA" id="ARBA00004604"/>
    </source>
</evidence>
<dbReference type="GO" id="GO:0006364">
    <property type="term" value="P:rRNA processing"/>
    <property type="evidence" value="ECO:0007669"/>
    <property type="project" value="UniProtKB-KW"/>
</dbReference>
<protein>
    <recommendedName>
        <fullName evidence="10">U3 small nucleolar RNA-associated protein 18</fullName>
    </recommendedName>
</protein>
<dbReference type="EMBL" id="GG745345">
    <property type="protein sequence ID" value="KNE64821.1"/>
    <property type="molecule type" value="Genomic_DNA"/>
</dbReference>
<keyword evidence="3" id="KW-0853">WD repeat</keyword>
<keyword evidence="5" id="KW-0539">Nucleus</keyword>
<dbReference type="VEuPathDB" id="FungiDB:AMAG_10156"/>
<evidence type="ECO:0000256" key="2">
    <source>
        <dbReference type="ARBA" id="ARBA00022552"/>
    </source>
</evidence>
<evidence type="ECO:0000256" key="3">
    <source>
        <dbReference type="ARBA" id="ARBA00022574"/>
    </source>
</evidence>
<dbReference type="SUPFAM" id="SSF50978">
    <property type="entry name" value="WD40 repeat-like"/>
    <property type="match status" value="1"/>
</dbReference>
<dbReference type="PANTHER" id="PTHR18359:SF0">
    <property type="entry name" value="U3 SMALL NUCLEOLAR RNA-ASSOCIATED PROTEIN 18 HOMOLOG"/>
    <property type="match status" value="1"/>
</dbReference>
<proteinExistence type="inferred from homology"/>
<keyword evidence="4" id="KW-0677">Repeat</keyword>
<dbReference type="Gene3D" id="2.130.10.10">
    <property type="entry name" value="YVTN repeat-like/Quinoprotein amine dehydrogenase"/>
    <property type="match status" value="1"/>
</dbReference>
<dbReference type="OMA" id="KIRMWEI"/>
<dbReference type="OrthoDB" id="1935146at2759"/>
<dbReference type="InterPro" id="IPR036322">
    <property type="entry name" value="WD40_repeat_dom_sf"/>
</dbReference>
<dbReference type="STRING" id="578462.A0A0L0SQN2"/>
<feature type="compositionally biased region" description="Low complexity" evidence="7">
    <location>
        <begin position="53"/>
        <end position="64"/>
    </location>
</feature>